<evidence type="ECO:0000256" key="1">
    <source>
        <dbReference type="ARBA" id="ARBA00005598"/>
    </source>
</evidence>
<reference evidence="2" key="1">
    <citation type="submission" date="2021-02" db="EMBL/GenBank/DDBJ databases">
        <authorList>
            <person name="Nowell W R."/>
        </authorList>
    </citation>
    <scope>NUCLEOTIDE SEQUENCE</scope>
</reference>
<dbReference type="Gene3D" id="3.40.50.1820">
    <property type="entry name" value="alpha/beta hydrolase"/>
    <property type="match status" value="1"/>
</dbReference>
<protein>
    <submittedName>
        <fullName evidence="2">Uncharacterized protein</fullName>
    </submittedName>
</protein>
<dbReference type="Proteomes" id="UP000663891">
    <property type="component" value="Unassembled WGS sequence"/>
</dbReference>
<evidence type="ECO:0000313" key="2">
    <source>
        <dbReference type="EMBL" id="CAF0762673.1"/>
    </source>
</evidence>
<sequence>MTDYATSVNLQDPLLERPSTETSYITAKSIPISTRYGYVLVTQQGKPDRTPIVTYHDVGYNCTSCTRTDEDDVSIVAPQFEEYPSGTGKDLIIKIRSVKILKNILCN</sequence>
<gene>
    <name evidence="2" type="ORF">VCS650_LOCUS1904</name>
</gene>
<proteinExistence type="inferred from homology"/>
<dbReference type="AlphaFoldDB" id="A0A813Q6J5"/>
<dbReference type="InterPro" id="IPR004142">
    <property type="entry name" value="NDRG"/>
</dbReference>
<dbReference type="OrthoDB" id="741027at2759"/>
<accession>A0A813Q6J5</accession>
<comment type="caution">
    <text evidence="2">The sequence shown here is derived from an EMBL/GenBank/DDBJ whole genome shotgun (WGS) entry which is preliminary data.</text>
</comment>
<dbReference type="Pfam" id="PF03096">
    <property type="entry name" value="Ndr"/>
    <property type="match status" value="1"/>
</dbReference>
<name>A0A813Q6J5_9BILA</name>
<comment type="similarity">
    <text evidence="1">Belongs to the NDRG family.</text>
</comment>
<evidence type="ECO:0000313" key="3">
    <source>
        <dbReference type="Proteomes" id="UP000663891"/>
    </source>
</evidence>
<organism evidence="2 3">
    <name type="scientific">Adineta steineri</name>
    <dbReference type="NCBI Taxonomy" id="433720"/>
    <lineage>
        <taxon>Eukaryota</taxon>
        <taxon>Metazoa</taxon>
        <taxon>Spiralia</taxon>
        <taxon>Gnathifera</taxon>
        <taxon>Rotifera</taxon>
        <taxon>Eurotatoria</taxon>
        <taxon>Bdelloidea</taxon>
        <taxon>Adinetida</taxon>
        <taxon>Adinetidae</taxon>
        <taxon>Adineta</taxon>
    </lineage>
</organism>
<dbReference type="EMBL" id="CAJNON010000009">
    <property type="protein sequence ID" value="CAF0762673.1"/>
    <property type="molecule type" value="Genomic_DNA"/>
</dbReference>
<dbReference type="InterPro" id="IPR029058">
    <property type="entry name" value="AB_hydrolase_fold"/>
</dbReference>